<dbReference type="Gene3D" id="3.20.20.140">
    <property type="entry name" value="Metal-dependent hydrolases"/>
    <property type="match status" value="1"/>
</dbReference>
<name>A0A2I6S9W7_9RHOO</name>
<reference evidence="2 3" key="1">
    <citation type="submission" date="2018-01" db="EMBL/GenBank/DDBJ databases">
        <authorList>
            <person name="Fu G.-Y."/>
        </authorList>
    </citation>
    <scope>NUCLEOTIDE SEQUENCE [LARGE SCALE GENOMIC DNA]</scope>
    <source>
        <strain evidence="2 3">SY39</strain>
    </source>
</reference>
<evidence type="ECO:0000313" key="3">
    <source>
        <dbReference type="Proteomes" id="UP000242205"/>
    </source>
</evidence>
<protein>
    <submittedName>
        <fullName evidence="2">Amidohydrolase</fullName>
    </submittedName>
</protein>
<proteinExistence type="predicted"/>
<organism evidence="2 3">
    <name type="scientific">Pseudazoarcus pumilus</name>
    <dbReference type="NCBI Taxonomy" id="2067960"/>
    <lineage>
        <taxon>Bacteria</taxon>
        <taxon>Pseudomonadati</taxon>
        <taxon>Pseudomonadota</taxon>
        <taxon>Betaproteobacteria</taxon>
        <taxon>Rhodocyclales</taxon>
        <taxon>Zoogloeaceae</taxon>
        <taxon>Pseudazoarcus</taxon>
    </lineage>
</organism>
<feature type="domain" description="Amidohydrolase-related" evidence="1">
    <location>
        <begin position="52"/>
        <end position="297"/>
    </location>
</feature>
<dbReference type="InterPro" id="IPR006680">
    <property type="entry name" value="Amidohydro-rel"/>
</dbReference>
<dbReference type="Pfam" id="PF04909">
    <property type="entry name" value="Amidohydro_2"/>
    <property type="match status" value="1"/>
</dbReference>
<accession>A0A2I6S9W7</accession>
<dbReference type="SUPFAM" id="SSF51556">
    <property type="entry name" value="Metallo-dependent hydrolases"/>
    <property type="match status" value="1"/>
</dbReference>
<dbReference type="AlphaFoldDB" id="A0A2I6S9W7"/>
<dbReference type="OrthoDB" id="3982782at2"/>
<evidence type="ECO:0000259" key="1">
    <source>
        <dbReference type="Pfam" id="PF04909"/>
    </source>
</evidence>
<dbReference type="InterPro" id="IPR032466">
    <property type="entry name" value="Metal_Hydrolase"/>
</dbReference>
<sequence length="305" mass="33482">MRCFVRRGCASFPSVLASGTALGYWVRGMSKLIPILCWASLIIGAPVFATPMLDAHSHYTADNAEALSPQQVVAALDAANVSHLVVSGTPWDAVLSLHEHAPDRVVPLLGVYASHLGKAMWMHDADLPARVEARLAEGEWAGIGELHLFARDAGSPVFAALVRLADAHGLMLLIHGDAEVIDRAFEIAPGLRVLWAHLGTVPTPGLVGRTLERHAGRALWVDTSVRDERIAPDGQLLPEWRALFEAHPERFVVAVDTFSTNRWRNYGEVVASIRGWTADLSPELRERMLWRNAEALFAPWLRGRP</sequence>
<dbReference type="Proteomes" id="UP000242205">
    <property type="component" value="Chromosome"/>
</dbReference>
<keyword evidence="3" id="KW-1185">Reference proteome</keyword>
<dbReference type="EMBL" id="CP025682">
    <property type="protein sequence ID" value="AUN96053.1"/>
    <property type="molecule type" value="Genomic_DNA"/>
</dbReference>
<dbReference type="KEGG" id="atw:C0099_14560"/>
<keyword evidence="2" id="KW-0378">Hydrolase</keyword>
<gene>
    <name evidence="2" type="ORF">C0099_14560</name>
</gene>
<evidence type="ECO:0000313" key="2">
    <source>
        <dbReference type="EMBL" id="AUN96053.1"/>
    </source>
</evidence>
<dbReference type="GO" id="GO:0016787">
    <property type="term" value="F:hydrolase activity"/>
    <property type="evidence" value="ECO:0007669"/>
    <property type="project" value="UniProtKB-KW"/>
</dbReference>